<protein>
    <submittedName>
        <fullName evidence="3">Nucleotide-binding universal stress UspA family protein</fullName>
    </submittedName>
</protein>
<dbReference type="SUPFAM" id="SSF52402">
    <property type="entry name" value="Adenine nucleotide alpha hydrolases-like"/>
    <property type="match status" value="1"/>
</dbReference>
<dbReference type="CDD" id="cd00293">
    <property type="entry name" value="USP-like"/>
    <property type="match status" value="1"/>
</dbReference>
<dbReference type="Pfam" id="PF00582">
    <property type="entry name" value="Usp"/>
    <property type="match status" value="1"/>
</dbReference>
<dbReference type="PRINTS" id="PR01438">
    <property type="entry name" value="UNVRSLSTRESS"/>
</dbReference>
<sequence length="145" mass="15397">MPESIIVGLDGSESSGRAADAAADAARRHGLRLVLVCVVPWSPYSFTTAEENERRSVEKAREAAAAQDRVLDPVIARLSAAGDLQMEGIVRHGHPAETLVGVAREHDAAWITVGRVGQSRVRTLLFGSTPSSLIQLSPVPVLVVP</sequence>
<comment type="caution">
    <text evidence="3">The sequence shown here is derived from an EMBL/GenBank/DDBJ whole genome shotgun (WGS) entry which is preliminary data.</text>
</comment>
<proteinExistence type="inferred from homology"/>
<dbReference type="Gene3D" id="3.40.50.620">
    <property type="entry name" value="HUPs"/>
    <property type="match status" value="1"/>
</dbReference>
<reference evidence="3 4" key="1">
    <citation type="submission" date="2019-07" db="EMBL/GenBank/DDBJ databases">
        <title>Genomic Encyclopedia of Archaeal and Bacterial Type Strains, Phase II (KMG-II): from individual species to whole genera.</title>
        <authorList>
            <person name="Goeker M."/>
        </authorList>
    </citation>
    <scope>NUCLEOTIDE SEQUENCE [LARGE SCALE GENOMIC DNA]</scope>
    <source>
        <strain evidence="3 4">DSM 46842</strain>
    </source>
</reference>
<dbReference type="RefSeq" id="WP_166535177.1">
    <property type="nucleotide sequence ID" value="NZ_VNHW01000022.1"/>
</dbReference>
<evidence type="ECO:0000313" key="3">
    <source>
        <dbReference type="EMBL" id="TYP81898.1"/>
    </source>
</evidence>
<dbReference type="EMBL" id="VNHW01000022">
    <property type="protein sequence ID" value="TYP81898.1"/>
    <property type="molecule type" value="Genomic_DNA"/>
</dbReference>
<evidence type="ECO:0000313" key="4">
    <source>
        <dbReference type="Proteomes" id="UP000322499"/>
    </source>
</evidence>
<dbReference type="InterPro" id="IPR006016">
    <property type="entry name" value="UspA"/>
</dbReference>
<feature type="domain" description="UspA" evidence="2">
    <location>
        <begin position="3"/>
        <end position="145"/>
    </location>
</feature>
<dbReference type="AlphaFoldDB" id="A0A5S5CL41"/>
<dbReference type="PANTHER" id="PTHR46268">
    <property type="entry name" value="STRESS RESPONSE PROTEIN NHAX"/>
    <property type="match status" value="1"/>
</dbReference>
<dbReference type="InterPro" id="IPR014729">
    <property type="entry name" value="Rossmann-like_a/b/a_fold"/>
</dbReference>
<gene>
    <name evidence="3" type="ORF">BD833_12214</name>
</gene>
<dbReference type="Proteomes" id="UP000322499">
    <property type="component" value="Unassembled WGS sequence"/>
</dbReference>
<accession>A0A5S5CL41</accession>
<evidence type="ECO:0000259" key="2">
    <source>
        <dbReference type="Pfam" id="PF00582"/>
    </source>
</evidence>
<organism evidence="3 4">
    <name type="scientific">Blastococcus xanthinilyticus</name>
    <dbReference type="NCBI Taxonomy" id="1564164"/>
    <lineage>
        <taxon>Bacteria</taxon>
        <taxon>Bacillati</taxon>
        <taxon>Actinomycetota</taxon>
        <taxon>Actinomycetes</taxon>
        <taxon>Geodermatophilales</taxon>
        <taxon>Geodermatophilaceae</taxon>
        <taxon>Blastococcus</taxon>
    </lineage>
</organism>
<dbReference type="InterPro" id="IPR006015">
    <property type="entry name" value="Universal_stress_UspA"/>
</dbReference>
<keyword evidence="4" id="KW-1185">Reference proteome</keyword>
<evidence type="ECO:0000256" key="1">
    <source>
        <dbReference type="ARBA" id="ARBA00008791"/>
    </source>
</evidence>
<comment type="similarity">
    <text evidence="1">Belongs to the universal stress protein A family.</text>
</comment>
<dbReference type="PANTHER" id="PTHR46268:SF6">
    <property type="entry name" value="UNIVERSAL STRESS PROTEIN UP12"/>
    <property type="match status" value="1"/>
</dbReference>
<name>A0A5S5CL41_9ACTN</name>